<dbReference type="CDD" id="cd07438">
    <property type="entry name" value="PHP_HisPPase_AMP"/>
    <property type="match status" value="1"/>
</dbReference>
<keyword evidence="2" id="KW-0548">Nucleotidyltransferase</keyword>
<dbReference type="PANTHER" id="PTHR42924">
    <property type="entry name" value="EXONUCLEASE"/>
    <property type="match status" value="1"/>
</dbReference>
<organism evidence="2">
    <name type="scientific">Acididesulfobacillus acetoxydans</name>
    <dbReference type="NCBI Taxonomy" id="1561005"/>
    <lineage>
        <taxon>Bacteria</taxon>
        <taxon>Bacillati</taxon>
        <taxon>Bacillota</taxon>
        <taxon>Clostridia</taxon>
        <taxon>Eubacteriales</taxon>
        <taxon>Peptococcaceae</taxon>
        <taxon>Acididesulfobacillus</taxon>
    </lineage>
</organism>
<dbReference type="GO" id="GO:0003887">
    <property type="term" value="F:DNA-directed DNA polymerase activity"/>
    <property type="evidence" value="ECO:0007669"/>
    <property type="project" value="UniProtKB-KW"/>
</dbReference>
<evidence type="ECO:0000313" key="3">
    <source>
        <dbReference type="EMBL" id="CEJ08845.1"/>
    </source>
</evidence>
<dbReference type="InterPro" id="IPR052018">
    <property type="entry name" value="PHP_domain"/>
</dbReference>
<dbReference type="AlphaFoldDB" id="A0A8S0WNM9"/>
<dbReference type="EC" id="2.7.7.7" evidence="2"/>
<gene>
    <name evidence="2" type="ORF">DEACI_2081</name>
    <name evidence="3" type="ORF">DEACI_3326</name>
</gene>
<dbReference type="KEGG" id="aacx:DEACI_2081"/>
<name>A0A8S0WNM9_9FIRM</name>
<reference evidence="2" key="2">
    <citation type="submission" date="2020-01" db="EMBL/GenBank/DDBJ databases">
        <authorList>
            <person name="Hornung B."/>
        </authorList>
    </citation>
    <scope>NUCLEOTIDE SEQUENCE</scope>
    <source>
        <strain evidence="2">PacBioINE</strain>
    </source>
</reference>
<keyword evidence="2" id="KW-0808">Transferase</keyword>
<dbReference type="InterPro" id="IPR016195">
    <property type="entry name" value="Pol/histidinol_Pase-like"/>
</dbReference>
<dbReference type="GO" id="GO:0035312">
    <property type="term" value="F:5'-3' DNA exonuclease activity"/>
    <property type="evidence" value="ECO:0007669"/>
    <property type="project" value="TreeGrafter"/>
</dbReference>
<dbReference type="InterPro" id="IPR004013">
    <property type="entry name" value="PHP_dom"/>
</dbReference>
<dbReference type="InterPro" id="IPR003141">
    <property type="entry name" value="Pol/His_phosphatase_N"/>
</dbReference>
<dbReference type="GO" id="GO:0004534">
    <property type="term" value="F:5'-3' RNA exonuclease activity"/>
    <property type="evidence" value="ECO:0007669"/>
    <property type="project" value="TreeGrafter"/>
</dbReference>
<dbReference type="Pfam" id="PF02811">
    <property type="entry name" value="PHP"/>
    <property type="match status" value="1"/>
</dbReference>
<dbReference type="RefSeq" id="WP_240984944.1">
    <property type="nucleotide sequence ID" value="NZ_CDGJ01000096.1"/>
</dbReference>
<reference evidence="3" key="1">
    <citation type="submission" date="2014-11" db="EMBL/GenBank/DDBJ databases">
        <authorList>
            <person name="Hornung B.V."/>
        </authorList>
    </citation>
    <scope>NUCLEOTIDE SEQUENCE</scope>
    <source>
        <strain evidence="3">INE</strain>
    </source>
</reference>
<dbReference type="SMART" id="SM00481">
    <property type="entry name" value="POLIIIAc"/>
    <property type="match status" value="1"/>
</dbReference>
<dbReference type="Gene3D" id="3.20.20.140">
    <property type="entry name" value="Metal-dependent hydrolases"/>
    <property type="match status" value="1"/>
</dbReference>
<dbReference type="EMBL" id="CDGJ01000096">
    <property type="protein sequence ID" value="CEJ08845.1"/>
    <property type="molecule type" value="Genomic_DNA"/>
</dbReference>
<dbReference type="Proteomes" id="UP001071230">
    <property type="component" value="Unassembled WGS sequence"/>
</dbReference>
<sequence length="276" mass="30494">MRIDLHIHTVESDGVCSVAEVFEAARRHGVGIISLTDHESTQGIAAAEELAGKSSMKIVPGVELLTSFQGQEVHLLGYYKNVDHPLLQSRLKELREHRTALAYDMVKLLQQGGIGVKWPDVEKAAGGEGAVSKGHIMRVLYQKERFSGKFDWGDVGAFFQPGGMAYLPFLEHRFEEAVDLILATGGMPVLAHPGLLRNPGIVPKLLSYRRIGLEVYYGYWKERQALIDYYAGVAREKALLATGGSDFHGPFSTVKIGQIDVPLKGVQILEDYLEIH</sequence>
<protein>
    <submittedName>
        <fullName evidence="2">DNA-directed DNA polymerase</fullName>
        <ecNumber evidence="2">2.7.7.7</ecNumber>
    </submittedName>
    <submittedName>
        <fullName evidence="3">PHP domain protein</fullName>
    </submittedName>
</protein>
<evidence type="ECO:0000313" key="4">
    <source>
        <dbReference type="Proteomes" id="UP001071230"/>
    </source>
</evidence>
<keyword evidence="4" id="KW-1185">Reference proteome</keyword>
<accession>A0A8S0WNM9</accession>
<dbReference type="Gene3D" id="1.10.150.650">
    <property type="match status" value="1"/>
</dbReference>
<evidence type="ECO:0000259" key="1">
    <source>
        <dbReference type="SMART" id="SM00481"/>
    </source>
</evidence>
<dbReference type="PANTHER" id="PTHR42924:SF3">
    <property type="entry name" value="POLYMERASE_HISTIDINOL PHOSPHATASE N-TERMINAL DOMAIN-CONTAINING PROTEIN"/>
    <property type="match status" value="1"/>
</dbReference>
<feature type="domain" description="Polymerase/histidinol phosphatase N-terminal" evidence="1">
    <location>
        <begin position="3"/>
        <end position="68"/>
    </location>
</feature>
<keyword evidence="2" id="KW-0239">DNA-directed DNA polymerase</keyword>
<dbReference type="EMBL" id="LR746496">
    <property type="protein sequence ID" value="CAA7601414.1"/>
    <property type="molecule type" value="Genomic_DNA"/>
</dbReference>
<evidence type="ECO:0000313" key="2">
    <source>
        <dbReference type="EMBL" id="CAA7601414.1"/>
    </source>
</evidence>
<proteinExistence type="predicted"/>
<dbReference type="SUPFAM" id="SSF89550">
    <property type="entry name" value="PHP domain-like"/>
    <property type="match status" value="1"/>
</dbReference>
<dbReference type="Proteomes" id="UP000836597">
    <property type="component" value="Chromosome"/>
</dbReference>